<accession>M1PDL8</accession>
<gene>
    <name evidence="8" type="ordered locus">UWK_01257</name>
</gene>
<comment type="similarity">
    <text evidence="2">Belongs to the outer membrane factor (OMF) (TC 1.B.17) family.</text>
</comment>
<dbReference type="PANTHER" id="PTHR30026">
    <property type="entry name" value="OUTER MEMBRANE PROTEIN TOLC"/>
    <property type="match status" value="1"/>
</dbReference>
<dbReference type="SUPFAM" id="SSF56954">
    <property type="entry name" value="Outer membrane efflux proteins (OEP)"/>
    <property type="match status" value="1"/>
</dbReference>
<dbReference type="Proteomes" id="UP000011721">
    <property type="component" value="Chromosome"/>
</dbReference>
<evidence type="ECO:0000256" key="7">
    <source>
        <dbReference type="ARBA" id="ARBA00023237"/>
    </source>
</evidence>
<dbReference type="Pfam" id="PF02321">
    <property type="entry name" value="OEP"/>
    <property type="match status" value="1"/>
</dbReference>
<dbReference type="PANTHER" id="PTHR30026:SF23">
    <property type="entry name" value="TO APRF-PUTATIVE OUTER MEMBRANE EFFLUX PROTEIN OR SECRETED ALKALINE PHOSPHATASE-RELATED"/>
    <property type="match status" value="1"/>
</dbReference>
<dbReference type="GO" id="GO:0015562">
    <property type="term" value="F:efflux transmembrane transporter activity"/>
    <property type="evidence" value="ECO:0007669"/>
    <property type="project" value="InterPro"/>
</dbReference>
<keyword evidence="4" id="KW-1134">Transmembrane beta strand</keyword>
<dbReference type="RefSeq" id="WP_015403512.1">
    <property type="nucleotide sequence ID" value="NC_020304.1"/>
</dbReference>
<dbReference type="GO" id="GO:0009279">
    <property type="term" value="C:cell outer membrane"/>
    <property type="evidence" value="ECO:0007669"/>
    <property type="project" value="UniProtKB-SubCell"/>
</dbReference>
<dbReference type="GO" id="GO:1990281">
    <property type="term" value="C:efflux pump complex"/>
    <property type="evidence" value="ECO:0007669"/>
    <property type="project" value="TreeGrafter"/>
</dbReference>
<keyword evidence="3" id="KW-0813">Transport</keyword>
<organism evidence="8 9">
    <name type="scientific">Desulfocapsa sulfexigens (strain DSM 10523 / SB164P1)</name>
    <dbReference type="NCBI Taxonomy" id="1167006"/>
    <lineage>
        <taxon>Bacteria</taxon>
        <taxon>Pseudomonadati</taxon>
        <taxon>Thermodesulfobacteriota</taxon>
        <taxon>Desulfobulbia</taxon>
        <taxon>Desulfobulbales</taxon>
        <taxon>Desulfocapsaceae</taxon>
        <taxon>Desulfocapsa</taxon>
    </lineage>
</organism>
<dbReference type="HOGENOM" id="CLU_022604_2_0_7"/>
<dbReference type="KEGG" id="dsf:UWK_01257"/>
<proteinExistence type="inferred from homology"/>
<name>M1PDL8_DESSD</name>
<dbReference type="OrthoDB" id="5495419at2"/>
<dbReference type="GO" id="GO:0015288">
    <property type="term" value="F:porin activity"/>
    <property type="evidence" value="ECO:0007669"/>
    <property type="project" value="TreeGrafter"/>
</dbReference>
<sequence>MKNEYWKRRGFLTFCGILCLQATTALCEEAALDLTLSQAIETALSNNLNIQLSRQDLEIARGGSDLEHGSFDTLLETGVGAGETRLTPTVQGSALSEDTGYWNTTLSKRMVTGTEFGLSWNNDYYDSDSSYLLIDPLYSSGVDLTISQPLLQGMGNEVQTAGIRAAAKRTEAAIFLVHREAAELCSQVRKAYWELVSSWQDIEALELSLTLARKLEEETRSKIETGVLADVEIYQPQSEVARREQNLIGGERAVGVAEDTLRYLMNNQEWNRPLNPTDRPVVEEKIPSLDTVLERALVNRPDIRAADMEKEAAEIISVAMKDKTLPSLNLFGSVGLGGNEDSYGNAVDRLSNDGDTRWQAGVKFSLPLENRSAEGKYRQAKAQAVRAKIGAELLRQQTRSLARQAVRDVRLSLKAIEATRKTSLSSQKRLEGEQTKFDVGRATTYDVLVAQEAFSRALADEYRAQILYVQVLAELDRIQGIVRIKNTSFVEGKNEKDQF</sequence>
<dbReference type="InterPro" id="IPR051906">
    <property type="entry name" value="TolC-like"/>
</dbReference>
<keyword evidence="7" id="KW-0998">Cell outer membrane</keyword>
<protein>
    <submittedName>
        <fullName evidence="8">Outer membrane protein</fullName>
    </submittedName>
</protein>
<evidence type="ECO:0000256" key="5">
    <source>
        <dbReference type="ARBA" id="ARBA00022692"/>
    </source>
</evidence>
<evidence type="ECO:0000256" key="6">
    <source>
        <dbReference type="ARBA" id="ARBA00023136"/>
    </source>
</evidence>
<evidence type="ECO:0000256" key="2">
    <source>
        <dbReference type="ARBA" id="ARBA00007613"/>
    </source>
</evidence>
<dbReference type="Gene3D" id="1.20.1600.10">
    <property type="entry name" value="Outer membrane efflux proteins (OEP)"/>
    <property type="match status" value="1"/>
</dbReference>
<comment type="subcellular location">
    <subcellularLocation>
        <location evidence="1">Cell outer membrane</location>
    </subcellularLocation>
</comment>
<dbReference type="STRING" id="1167006.UWK_01257"/>
<dbReference type="eggNOG" id="COG1538">
    <property type="taxonomic scope" value="Bacteria"/>
</dbReference>
<keyword evidence="6" id="KW-0472">Membrane</keyword>
<evidence type="ECO:0000256" key="1">
    <source>
        <dbReference type="ARBA" id="ARBA00004442"/>
    </source>
</evidence>
<keyword evidence="5" id="KW-0812">Transmembrane</keyword>
<dbReference type="AlphaFoldDB" id="M1PDL8"/>
<dbReference type="InterPro" id="IPR003423">
    <property type="entry name" value="OMP_efflux"/>
</dbReference>
<evidence type="ECO:0000256" key="3">
    <source>
        <dbReference type="ARBA" id="ARBA00022448"/>
    </source>
</evidence>
<dbReference type="EMBL" id="CP003985">
    <property type="protein sequence ID" value="AGF77820.1"/>
    <property type="molecule type" value="Genomic_DNA"/>
</dbReference>
<evidence type="ECO:0000256" key="4">
    <source>
        <dbReference type="ARBA" id="ARBA00022452"/>
    </source>
</evidence>
<keyword evidence="9" id="KW-1185">Reference proteome</keyword>
<reference evidence="9" key="1">
    <citation type="journal article" date="2013" name="Stand. Genomic Sci.">
        <title>Complete genome sequence of Desulfocapsa sulfexigens, a marine deltaproteobacterium specialized in disproportionating inorganic sulfur compounds.</title>
        <authorList>
            <person name="Finster K.W."/>
            <person name="Kjeldsen K.U."/>
            <person name="Kube M."/>
            <person name="Reinhardt R."/>
            <person name="Mussmann M."/>
            <person name="Amann R."/>
            <person name="Schreiber L."/>
        </authorList>
    </citation>
    <scope>NUCLEOTIDE SEQUENCE [LARGE SCALE GENOMIC DNA]</scope>
    <source>
        <strain evidence="9">DSM 10523 / SB164P1</strain>
    </source>
</reference>
<evidence type="ECO:0000313" key="8">
    <source>
        <dbReference type="EMBL" id="AGF77820.1"/>
    </source>
</evidence>
<evidence type="ECO:0000313" key="9">
    <source>
        <dbReference type="Proteomes" id="UP000011721"/>
    </source>
</evidence>